<dbReference type="InterPro" id="IPR049883">
    <property type="entry name" value="NOTCH1_EGF-like"/>
</dbReference>
<dbReference type="SMART" id="SM00181">
    <property type="entry name" value="EGF"/>
    <property type="match status" value="4"/>
</dbReference>
<feature type="signal peptide" evidence="16">
    <location>
        <begin position="1"/>
        <end position="30"/>
    </location>
</feature>
<dbReference type="FunFam" id="2.10.25.10:FF:000297">
    <property type="entry name" value="Nidogen 1"/>
    <property type="match status" value="1"/>
</dbReference>
<dbReference type="Pfam" id="PF00058">
    <property type="entry name" value="Ldl_recept_b"/>
    <property type="match status" value="3"/>
</dbReference>
<evidence type="ECO:0000256" key="4">
    <source>
        <dbReference type="ARBA" id="ARBA00022536"/>
    </source>
</evidence>
<evidence type="ECO:0000313" key="22">
    <source>
        <dbReference type="Proteomes" id="UP000694726"/>
    </source>
</evidence>
<evidence type="ECO:0000256" key="9">
    <source>
        <dbReference type="ARBA" id="ARBA00022889"/>
    </source>
</evidence>
<feature type="repeat" description="LDL-receptor class B" evidence="13">
    <location>
        <begin position="893"/>
        <end position="935"/>
    </location>
</feature>
<keyword evidence="7" id="KW-0106">Calcium</keyword>
<dbReference type="InterPro" id="IPR011042">
    <property type="entry name" value="6-blade_b-propeller_TolB-like"/>
</dbReference>
<evidence type="ECO:0000259" key="17">
    <source>
        <dbReference type="PROSITE" id="PS50026"/>
    </source>
</evidence>
<dbReference type="SUPFAM" id="SSF57610">
    <property type="entry name" value="Thyroglobulin type-1 domain"/>
    <property type="match status" value="1"/>
</dbReference>
<feature type="domain" description="Thyroglobulin type-1" evidence="19">
    <location>
        <begin position="752"/>
        <end position="822"/>
    </location>
</feature>
<feature type="domain" description="EGF-like" evidence="17">
    <location>
        <begin position="383"/>
        <end position="423"/>
    </location>
</feature>
<dbReference type="PROSITE" id="PS51162">
    <property type="entry name" value="THYROGLOBULIN_1_2"/>
    <property type="match status" value="1"/>
</dbReference>
<feature type="repeat" description="LDL-receptor class B" evidence="13">
    <location>
        <begin position="936"/>
        <end position="978"/>
    </location>
</feature>
<reference evidence="21" key="1">
    <citation type="submission" date="2025-08" db="UniProtKB">
        <authorList>
            <consortium name="Ensembl"/>
        </authorList>
    </citation>
    <scope>IDENTIFICATION</scope>
</reference>
<feature type="domain" description="EGF-like" evidence="17">
    <location>
        <begin position="665"/>
        <end position="706"/>
    </location>
</feature>
<evidence type="ECO:0000256" key="7">
    <source>
        <dbReference type="ARBA" id="ARBA00022837"/>
    </source>
</evidence>
<evidence type="ECO:0000256" key="11">
    <source>
        <dbReference type="ARBA" id="ARBA00023180"/>
    </source>
</evidence>
<evidence type="ECO:0000256" key="10">
    <source>
        <dbReference type="ARBA" id="ARBA00023157"/>
    </source>
</evidence>
<dbReference type="InterPro" id="IPR050778">
    <property type="entry name" value="Cueball_EGF_LRP_Nidogen"/>
</dbReference>
<dbReference type="SMART" id="SM00682">
    <property type="entry name" value="G2F"/>
    <property type="match status" value="1"/>
</dbReference>
<evidence type="ECO:0000256" key="6">
    <source>
        <dbReference type="ARBA" id="ARBA00022737"/>
    </source>
</evidence>
<evidence type="ECO:0000256" key="15">
    <source>
        <dbReference type="SAM" id="MobiDB-lite"/>
    </source>
</evidence>
<dbReference type="Gene3D" id="2.120.10.30">
    <property type="entry name" value="TolB, C-terminal domain"/>
    <property type="match status" value="1"/>
</dbReference>
<dbReference type="FunFam" id="2.120.10.30:FF:000030">
    <property type="entry name" value="Nidogen 1"/>
    <property type="match status" value="1"/>
</dbReference>
<feature type="disulfide bond" evidence="14">
    <location>
        <begin position="792"/>
        <end position="799"/>
    </location>
</feature>
<evidence type="ECO:0000259" key="20">
    <source>
        <dbReference type="PROSITE" id="PS51220"/>
    </source>
</evidence>
<dbReference type="Pfam" id="PF07474">
    <property type="entry name" value="G2F"/>
    <property type="match status" value="1"/>
</dbReference>
<dbReference type="InterPro" id="IPR024731">
    <property type="entry name" value="NELL2-like_EGF"/>
</dbReference>
<dbReference type="Pfam" id="PF14670">
    <property type="entry name" value="FXa_inhibition"/>
    <property type="match status" value="1"/>
</dbReference>
<dbReference type="InterPro" id="IPR001881">
    <property type="entry name" value="EGF-like_Ca-bd_dom"/>
</dbReference>
<keyword evidence="3" id="KW-0272">Extracellular matrix</keyword>
<dbReference type="Gene3D" id="4.10.800.10">
    <property type="entry name" value="Thyroglobulin type-1"/>
    <property type="match status" value="1"/>
</dbReference>
<dbReference type="FunFam" id="2.10.25.10:FF:000666">
    <property type="entry name" value="nidogen-1"/>
    <property type="match status" value="1"/>
</dbReference>
<dbReference type="GO" id="GO:0005509">
    <property type="term" value="F:calcium ion binding"/>
    <property type="evidence" value="ECO:0007669"/>
    <property type="project" value="InterPro"/>
</dbReference>
<dbReference type="InterPro" id="IPR000152">
    <property type="entry name" value="EGF-type_Asp/Asn_hydroxyl_site"/>
</dbReference>
<dbReference type="PROSITE" id="PS01186">
    <property type="entry name" value="EGF_2"/>
    <property type="match status" value="3"/>
</dbReference>
<keyword evidence="11" id="KW-0325">Glycoprotein</keyword>
<dbReference type="Pfam" id="PF00086">
    <property type="entry name" value="Thyroglobulin_1"/>
    <property type="match status" value="1"/>
</dbReference>
<dbReference type="PROSITE" id="PS51220">
    <property type="entry name" value="NIDO"/>
    <property type="match status" value="1"/>
</dbReference>
<protein>
    <recommendedName>
        <fullName evidence="23">Nidogen-1</fullName>
    </recommendedName>
</protein>
<evidence type="ECO:0000313" key="21">
    <source>
        <dbReference type="Ensembl" id="ENSSSCP00015042421.1"/>
    </source>
</evidence>
<dbReference type="PROSITE" id="PS00010">
    <property type="entry name" value="ASX_HYDROXYL"/>
    <property type="match status" value="2"/>
</dbReference>
<dbReference type="Pfam" id="PF07645">
    <property type="entry name" value="EGF_CA"/>
    <property type="match status" value="1"/>
</dbReference>
<evidence type="ECO:0000256" key="8">
    <source>
        <dbReference type="ARBA" id="ARBA00022869"/>
    </source>
</evidence>
<dbReference type="Ensembl" id="ENSSSCT00015102275.1">
    <property type="protein sequence ID" value="ENSSSCP00015042421.1"/>
    <property type="gene ID" value="ENSSSCG00015075133.1"/>
</dbReference>
<organism evidence="21 22">
    <name type="scientific">Sus scrofa</name>
    <name type="common">Pig</name>
    <dbReference type="NCBI Taxonomy" id="9823"/>
    <lineage>
        <taxon>Eukaryota</taxon>
        <taxon>Metazoa</taxon>
        <taxon>Chordata</taxon>
        <taxon>Craniata</taxon>
        <taxon>Vertebrata</taxon>
        <taxon>Euteleostomi</taxon>
        <taxon>Mammalia</taxon>
        <taxon>Eutheria</taxon>
        <taxon>Laurasiatheria</taxon>
        <taxon>Artiodactyla</taxon>
        <taxon>Suina</taxon>
        <taxon>Suidae</taxon>
        <taxon>Sus</taxon>
    </lineage>
</organism>
<sequence length="1150" mass="125908">MLAAIRWSQAAWTLALLLQLLLAGPGGCLSRQELFPFGPGHGDLELEAGDDLVSPALELSTALRFFDKSNIHSIYVTTNGLIATSEPPAKEAHPGLFPPTFGAVAPFLADLDTTDGLGKVYYREDVSPSTTQLAMECVQRGFPEVTFKPSSVVVVTWENVAPYQGPGKDPAQEDKRNTFQAVLASSDTSSYAIFLYPEDGLQFYTTFSKKDEDQVPAVVAFSQGVVGLIWKSDGAYNIFANDRESLGNLAKSSNSGQQGVWVFEIGSPATASGVVPSDVNLGLDDGTEYDDEDYDSVTGVGLEVVGTTSFPHETPRRGDAGTYNMPSDLAPRRLATERPPTPPTERTRSFQLPAETFPQQQPQVIDVDEVEETGVVFSYNTDNRQTCANNRHQCSVHAECRDFATGFCCSCVAGYTGNGRQCVAEGSPQRVNGKVKGRIFVGNSPAPIVFENTDLHSYVVMNHGRSYTAISTIPETIGYSLLPLAPIGGIIGWMFAVEQDGFKNGFSITGGEFTRQAEVTFVGHPDKLVIKQQFSGIDEHGHLTIDTELEGRVPHIPFGSSVHIEPYTELYHYSRQVITSSSTREYTVMEPEQDSTAPSHVHTYQWRQTITFQECVHDDSRPALPSTQQLSVDSVFVLYNQEERILRYALSNSIGPVRDGSPDALQNPCYIGTHGCDTNAACRPGPGTQFTCECSIGFRGDGRTCYDINECSEQPAVCGSHAICNNHPGTFRCECVEGYRFSEEGTCVEVEKTRCQLEREHLLGPADAQRPWPPGLFVPECDEHGHYAPTQCHGSTGYCWCVDRDGREVEGTRTRPGMRPPCLSTVAPPIHHGPAVPTAVIPLPPGTHLLFAQTGKIERLPLAGSTMTKTDAKALLHAPDKVIIGLAFDCVDQMVYWTDISEPSIGRASLHGGEPTTILRQDLGSPEGIALDHLGRNIFWTDSHLDRIEVAKLDGTQRRVLFDTDLVNPRGIVTDSVRGNLYWTDWNRDSPKIETSYMDGTNRRVLVQDDLGLPNGLTFDAYSSQLCWVDAGTSRAECLKPGQPSRRKVLEGLQYPFAVTSYGKNLYYTDWKMNSVVAIDLAVSKETDTFHPHKQARLYGITTALSQCPEGHNYCSVNNGGCTHLCLATPGSRTCRCPDNTLGVDCIEQK</sequence>
<evidence type="ECO:0000256" key="12">
    <source>
        <dbReference type="PROSITE-ProRule" id="PRU00076"/>
    </source>
</evidence>
<dbReference type="InterPro" id="IPR009030">
    <property type="entry name" value="Growth_fac_rcpt_cys_sf"/>
</dbReference>
<dbReference type="SMART" id="SM00539">
    <property type="entry name" value="NIDO"/>
    <property type="match status" value="1"/>
</dbReference>
<evidence type="ECO:0000256" key="13">
    <source>
        <dbReference type="PROSITE-ProRule" id="PRU00461"/>
    </source>
</evidence>
<name>A0A8D0UCP3_PIG</name>
<dbReference type="SMART" id="SM00135">
    <property type="entry name" value="LY"/>
    <property type="match status" value="5"/>
</dbReference>
<dbReference type="InterPro" id="IPR003886">
    <property type="entry name" value="NIDO_dom"/>
</dbReference>
<dbReference type="CDD" id="cd00255">
    <property type="entry name" value="nidG2"/>
    <property type="match status" value="1"/>
</dbReference>
<dbReference type="SMART" id="SM00211">
    <property type="entry name" value="TY"/>
    <property type="match status" value="1"/>
</dbReference>
<dbReference type="PROSITE" id="PS00484">
    <property type="entry name" value="THYROGLOBULIN_1_1"/>
    <property type="match status" value="1"/>
</dbReference>
<dbReference type="GO" id="GO:0007160">
    <property type="term" value="P:cell-matrix adhesion"/>
    <property type="evidence" value="ECO:0007669"/>
    <property type="project" value="InterPro"/>
</dbReference>
<dbReference type="PROSITE" id="PS50026">
    <property type="entry name" value="EGF_3"/>
    <property type="match status" value="3"/>
</dbReference>
<dbReference type="FunFam" id="2.10.25.10:FF:000281">
    <property type="entry name" value="Nidogen 1"/>
    <property type="match status" value="1"/>
</dbReference>
<dbReference type="SUPFAM" id="SSF63825">
    <property type="entry name" value="YWTD domain"/>
    <property type="match status" value="1"/>
</dbReference>
<proteinExistence type="predicted"/>
<comment type="subcellular location">
    <subcellularLocation>
        <location evidence="1">Secreted</location>
        <location evidence="1">Extracellular space</location>
        <location evidence="1">Extracellular matrix</location>
        <location evidence="1">Basement membrane</location>
    </subcellularLocation>
</comment>
<dbReference type="SUPFAM" id="SSF57196">
    <property type="entry name" value="EGF/Laminin"/>
    <property type="match status" value="1"/>
</dbReference>
<dbReference type="PROSITE" id="PS01187">
    <property type="entry name" value="EGF_CA"/>
    <property type="match status" value="1"/>
</dbReference>
<feature type="domain" description="Nidogen G2 beta-barrel" evidence="18">
    <location>
        <begin position="427"/>
        <end position="664"/>
    </location>
</feature>
<dbReference type="SUPFAM" id="SSF54511">
    <property type="entry name" value="GFP-like"/>
    <property type="match status" value="1"/>
</dbReference>
<evidence type="ECO:0000256" key="3">
    <source>
        <dbReference type="ARBA" id="ARBA00022530"/>
    </source>
</evidence>
<dbReference type="AlphaFoldDB" id="A0A8D0UCP3"/>
<keyword evidence="8" id="KW-0084">Basement membrane</keyword>
<dbReference type="CDD" id="cd00191">
    <property type="entry name" value="TY"/>
    <property type="match status" value="1"/>
</dbReference>
<evidence type="ECO:0000256" key="1">
    <source>
        <dbReference type="ARBA" id="ARBA00004302"/>
    </source>
</evidence>
<dbReference type="InterPro" id="IPR000716">
    <property type="entry name" value="Thyroglobulin_1"/>
</dbReference>
<evidence type="ECO:0000256" key="5">
    <source>
        <dbReference type="ARBA" id="ARBA00022729"/>
    </source>
</evidence>
<keyword evidence="4 12" id="KW-0245">EGF-like domain</keyword>
<evidence type="ECO:0000256" key="14">
    <source>
        <dbReference type="PROSITE-ProRule" id="PRU00500"/>
    </source>
</evidence>
<evidence type="ECO:0008006" key="23">
    <source>
        <dbReference type="Google" id="ProtNLM"/>
    </source>
</evidence>
<dbReference type="InterPro" id="IPR000033">
    <property type="entry name" value="LDLR_classB_rpt"/>
</dbReference>
<feature type="domain" description="EGF-like" evidence="17">
    <location>
        <begin position="707"/>
        <end position="748"/>
    </location>
</feature>
<dbReference type="GO" id="GO:0005604">
    <property type="term" value="C:basement membrane"/>
    <property type="evidence" value="ECO:0007669"/>
    <property type="project" value="UniProtKB-SubCell"/>
</dbReference>
<feature type="repeat" description="LDL-receptor class B" evidence="13">
    <location>
        <begin position="979"/>
        <end position="1023"/>
    </location>
</feature>
<comment type="caution">
    <text evidence="12">Lacks conserved residue(s) required for the propagation of feature annotation.</text>
</comment>
<dbReference type="InterPro" id="IPR036857">
    <property type="entry name" value="Thyroglobulin_1_sf"/>
</dbReference>
<feature type="chain" id="PRO_5034846308" description="Nidogen-1" evidence="16">
    <location>
        <begin position="31"/>
        <end position="1150"/>
    </location>
</feature>
<dbReference type="Gene3D" id="2.40.155.10">
    <property type="entry name" value="Green fluorescent protein"/>
    <property type="match status" value="1"/>
</dbReference>
<keyword evidence="5 16" id="KW-0732">Signal</keyword>
<dbReference type="Gene3D" id="2.10.25.10">
    <property type="entry name" value="Laminin"/>
    <property type="match status" value="3"/>
</dbReference>
<dbReference type="PROSITE" id="PS51120">
    <property type="entry name" value="LDLRB"/>
    <property type="match status" value="3"/>
</dbReference>
<dbReference type="Pfam" id="PF06119">
    <property type="entry name" value="NIDO"/>
    <property type="match status" value="1"/>
</dbReference>
<feature type="region of interest" description="Disordered" evidence="15">
    <location>
        <begin position="307"/>
        <end position="348"/>
    </location>
</feature>
<dbReference type="PANTHER" id="PTHR46513:SF6">
    <property type="entry name" value="NIDOGEN-1"/>
    <property type="match status" value="1"/>
</dbReference>
<dbReference type="SMART" id="SM00179">
    <property type="entry name" value="EGF_CA"/>
    <property type="match status" value="2"/>
</dbReference>
<keyword evidence="10 14" id="KW-1015">Disulfide bond</keyword>
<dbReference type="InterPro" id="IPR009017">
    <property type="entry name" value="GFP"/>
</dbReference>
<keyword evidence="9" id="KW-0130">Cell adhesion</keyword>
<evidence type="ECO:0000259" key="19">
    <source>
        <dbReference type="PROSITE" id="PS51162"/>
    </source>
</evidence>
<feature type="domain" description="NIDO" evidence="20">
    <location>
        <begin position="106"/>
        <end position="268"/>
    </location>
</feature>
<keyword evidence="6" id="KW-0677">Repeat</keyword>
<keyword evidence="2" id="KW-0964">Secreted</keyword>
<dbReference type="SUPFAM" id="SSF57184">
    <property type="entry name" value="Growth factor receptor domain"/>
    <property type="match status" value="1"/>
</dbReference>
<evidence type="ECO:0000256" key="2">
    <source>
        <dbReference type="ARBA" id="ARBA00022525"/>
    </source>
</evidence>
<evidence type="ECO:0000256" key="16">
    <source>
        <dbReference type="SAM" id="SignalP"/>
    </source>
</evidence>
<dbReference type="PANTHER" id="PTHR46513">
    <property type="entry name" value="VITELLOGENIN RECEPTOR-LIKE PROTEIN-RELATED-RELATED"/>
    <property type="match status" value="1"/>
</dbReference>
<dbReference type="Proteomes" id="UP000694726">
    <property type="component" value="Unplaced"/>
</dbReference>
<dbReference type="InterPro" id="IPR006605">
    <property type="entry name" value="G2_nidogen/fibulin_G2F"/>
</dbReference>
<accession>A0A8D0UCP3</accession>
<dbReference type="FunFam" id="4.10.800.10:FF:000001">
    <property type="entry name" value="Testican-3 isoform 2"/>
    <property type="match status" value="1"/>
</dbReference>
<dbReference type="Pfam" id="PF12947">
    <property type="entry name" value="EGF_3"/>
    <property type="match status" value="2"/>
</dbReference>
<evidence type="ECO:0000259" key="18">
    <source>
        <dbReference type="PROSITE" id="PS50993"/>
    </source>
</evidence>
<dbReference type="InterPro" id="IPR018097">
    <property type="entry name" value="EGF_Ca-bd_CS"/>
</dbReference>
<dbReference type="InterPro" id="IPR000742">
    <property type="entry name" value="EGF"/>
</dbReference>
<dbReference type="CDD" id="cd00054">
    <property type="entry name" value="EGF_CA"/>
    <property type="match status" value="2"/>
</dbReference>
<dbReference type="FunFam" id="2.40.155.10:FF:000001">
    <property type="entry name" value="Nidogen 1"/>
    <property type="match status" value="1"/>
</dbReference>
<dbReference type="PROSITE" id="PS50993">
    <property type="entry name" value="NIDOGEN_G2"/>
    <property type="match status" value="1"/>
</dbReference>